<protein>
    <submittedName>
        <fullName evidence="1">Uncharacterized protein</fullName>
    </submittedName>
</protein>
<dbReference type="AlphaFoldDB" id="I4EVD8"/>
<dbReference type="OMA" id="RRAHMDH"/>
<dbReference type="KEGG" id="mmar:MODMU_1915"/>
<evidence type="ECO:0000313" key="2">
    <source>
        <dbReference type="Proteomes" id="UP000006461"/>
    </source>
</evidence>
<accession>I4EVD8</accession>
<proteinExistence type="predicted"/>
<keyword evidence="2" id="KW-1185">Reference proteome</keyword>
<dbReference type="EMBL" id="FO203431">
    <property type="protein sequence ID" value="CCH87351.1"/>
    <property type="molecule type" value="Genomic_DNA"/>
</dbReference>
<organism evidence="1 2">
    <name type="scientific">Modestobacter italicus (strain DSM 44449 / CECT 9708 / BC 501)</name>
    <dbReference type="NCBI Taxonomy" id="2732864"/>
    <lineage>
        <taxon>Bacteria</taxon>
        <taxon>Bacillati</taxon>
        <taxon>Actinomycetota</taxon>
        <taxon>Actinomycetes</taxon>
        <taxon>Geodermatophilales</taxon>
        <taxon>Geodermatophilaceae</taxon>
        <taxon>Modestobacter</taxon>
    </lineage>
</organism>
<reference evidence="1 2" key="1">
    <citation type="journal article" date="2012" name="J. Bacteriol.">
        <title>Genome Sequence of Radiation-Resistant Modestobacter marinus Strain BC501, a Representative Actinobacterium That Thrives on Calcareous Stone Surfaces.</title>
        <authorList>
            <person name="Normand P."/>
            <person name="Gury J."/>
            <person name="Pujic P."/>
            <person name="Chouaia B."/>
            <person name="Crotti E."/>
            <person name="Brusetti L."/>
            <person name="Daffonchio D."/>
            <person name="Vacherie B."/>
            <person name="Barbe V."/>
            <person name="Medigue C."/>
            <person name="Calteau A."/>
            <person name="Ghodhbane-Gtari F."/>
            <person name="Essoussi I."/>
            <person name="Nouioui I."/>
            <person name="Abbassi-Ghozzi I."/>
            <person name="Gtari M."/>
        </authorList>
    </citation>
    <scope>NUCLEOTIDE SEQUENCE [LARGE SCALE GENOMIC DNA]</scope>
    <source>
        <strain evidence="2">BC 501</strain>
    </source>
</reference>
<sequence length="84" mass="9074">MIDDVFHDRGGCPEDGVLAGRRAHMDHLRRVAVLMETAAVLDRRASRTANAAYAGVLRERATARRQTAELLRAGLLVPGRPAAG</sequence>
<dbReference type="Proteomes" id="UP000006461">
    <property type="component" value="Chromosome"/>
</dbReference>
<name>I4EVD8_MODI5</name>
<gene>
    <name evidence="1" type="ordered locus">MODMU_1915</name>
</gene>
<dbReference type="STRING" id="477641.MODMU_1915"/>
<evidence type="ECO:0000313" key="1">
    <source>
        <dbReference type="EMBL" id="CCH87351.1"/>
    </source>
</evidence>
<dbReference type="HOGENOM" id="CLU_2523882_0_0_11"/>